<protein>
    <submittedName>
        <fullName evidence="3">Chitinase</fullName>
        <ecNumber evidence="3">3.2.1.14</ecNumber>
    </submittedName>
</protein>
<gene>
    <name evidence="3" type="ORF">JCM19240_6562</name>
</gene>
<dbReference type="Gene3D" id="3.20.20.80">
    <property type="entry name" value="Glycosidases"/>
    <property type="match status" value="1"/>
</dbReference>
<dbReference type="InterPro" id="IPR017853">
    <property type="entry name" value="GH"/>
</dbReference>
<evidence type="ECO:0000259" key="2">
    <source>
        <dbReference type="PROSITE" id="PS51910"/>
    </source>
</evidence>
<keyword evidence="3" id="KW-0326">Glycosidase</keyword>
<reference evidence="3 4" key="2">
    <citation type="submission" date="2014-09" db="EMBL/GenBank/DDBJ databases">
        <authorList>
            <consortium name="NBRP consortium"/>
            <person name="Sawabe T."/>
            <person name="Meirelles P."/>
            <person name="Nakanishi M."/>
            <person name="Sayaka M."/>
            <person name="Hattori M."/>
            <person name="Ohkuma M."/>
        </authorList>
    </citation>
    <scope>NUCLEOTIDE SEQUENCE [LARGE SCALE GENOMIC DNA]</scope>
    <source>
        <strain evidence="3 4">JCM 19240</strain>
    </source>
</reference>
<keyword evidence="3" id="KW-0378">Hydrolase</keyword>
<evidence type="ECO:0000256" key="1">
    <source>
        <dbReference type="SAM" id="SignalP"/>
    </source>
</evidence>
<keyword evidence="1" id="KW-0732">Signal</keyword>
<dbReference type="EMBL" id="BBMT01000002">
    <property type="protein sequence ID" value="GAL33130.1"/>
    <property type="molecule type" value="Genomic_DNA"/>
</dbReference>
<evidence type="ECO:0000313" key="4">
    <source>
        <dbReference type="Proteomes" id="UP000029224"/>
    </source>
</evidence>
<accession>A0A090SZB8</accession>
<dbReference type="GO" id="GO:0005975">
    <property type="term" value="P:carbohydrate metabolic process"/>
    <property type="evidence" value="ECO:0007669"/>
    <property type="project" value="InterPro"/>
</dbReference>
<dbReference type="InterPro" id="IPR001223">
    <property type="entry name" value="Glyco_hydro18_cat"/>
</dbReference>
<name>A0A090SZB8_9VIBR</name>
<reference evidence="3 4" key="1">
    <citation type="submission" date="2014-09" db="EMBL/GenBank/DDBJ databases">
        <title>Vibrio maritimus JCM 19240. (C210) whole genome shotgun sequence.</title>
        <authorList>
            <person name="Sawabe T."/>
            <person name="Meirelles P."/>
            <person name="Nakanishi M."/>
            <person name="Sayaka M."/>
            <person name="Hattori M."/>
            <person name="Ohkuma M."/>
        </authorList>
    </citation>
    <scope>NUCLEOTIDE SEQUENCE [LARGE SCALE GENOMIC DNA]</scope>
    <source>
        <strain evidence="3 4">JCM 19240</strain>
    </source>
</reference>
<dbReference type="EC" id="3.2.1.14" evidence="3"/>
<feature type="signal peptide" evidence="1">
    <location>
        <begin position="1"/>
        <end position="22"/>
    </location>
</feature>
<sequence>MKKAQYLALAAALGVSLPSAFANDKVVAGYFADWQYQDQRNPYKVQDIPADQLTHVIYAFLSMCGPHTAASAAVQQQIAKACEGKKPYTAVIVDQASALEVDFGDVDVEVNYQGTLLSSPNLNRVTQN</sequence>
<feature type="domain" description="GH18" evidence="2">
    <location>
        <begin position="25"/>
        <end position="128"/>
    </location>
</feature>
<evidence type="ECO:0000313" key="3">
    <source>
        <dbReference type="EMBL" id="GAL33130.1"/>
    </source>
</evidence>
<dbReference type="AlphaFoldDB" id="A0A090SZB8"/>
<dbReference type="PROSITE" id="PS51910">
    <property type="entry name" value="GH18_2"/>
    <property type="match status" value="1"/>
</dbReference>
<comment type="caution">
    <text evidence="3">The sequence shown here is derived from an EMBL/GenBank/DDBJ whole genome shotgun (WGS) entry which is preliminary data.</text>
</comment>
<organism evidence="3 4">
    <name type="scientific">Vibrio maritimus</name>
    <dbReference type="NCBI Taxonomy" id="990268"/>
    <lineage>
        <taxon>Bacteria</taxon>
        <taxon>Pseudomonadati</taxon>
        <taxon>Pseudomonadota</taxon>
        <taxon>Gammaproteobacteria</taxon>
        <taxon>Vibrionales</taxon>
        <taxon>Vibrionaceae</taxon>
        <taxon>Vibrio</taxon>
    </lineage>
</organism>
<feature type="chain" id="PRO_5001863692" evidence="1">
    <location>
        <begin position="23"/>
        <end position="128"/>
    </location>
</feature>
<dbReference type="GO" id="GO:0008843">
    <property type="term" value="F:endochitinase activity"/>
    <property type="evidence" value="ECO:0007669"/>
    <property type="project" value="UniProtKB-EC"/>
</dbReference>
<keyword evidence="4" id="KW-1185">Reference proteome</keyword>
<proteinExistence type="predicted"/>
<dbReference type="Proteomes" id="UP000029224">
    <property type="component" value="Unassembled WGS sequence"/>
</dbReference>
<dbReference type="SUPFAM" id="SSF51445">
    <property type="entry name" value="(Trans)glycosidases"/>
    <property type="match status" value="1"/>
</dbReference>